<accession>A0A4Q9MFY0</accession>
<feature type="region of interest" description="Disordered" evidence="1">
    <location>
        <begin position="317"/>
        <end position="355"/>
    </location>
</feature>
<sequence length="435" mass="47296">MAPILPTSPSFVSLSSTHPSTVDSDSTLLTPKVRFEHECVVIPDPAPVSRLPRLVTKSYSLPLWKRKREPSIVSESEDEPSEDHVLFKVSVPSITIKARSPSRDAAHVPLVSCLVHPQPTSHTSTPERRGRPRRASLPQPMATDTVTVPLRSCCAQCYSSIDQCISAGEHWKIHFSRGALRRRKSVSDAHTPSRARHCVRDAMPGFDAIVAVDEVDRRRMSTEIDPLTAFTIAVPTTSVDTSTGPEDIPLRRALSLPDAVYPTRTNLLLDRHPRTISPPIPEEDEHRPSPRRTPVVSPRASITNLTTVRVMHVADTSDLPNLHASPPPMKKTLSEDSTLSADENLPSSHMSGLTDDDRETISAFFSSSALALHQRGCSDSPVSSPSSSPRIDHARAPAGLDPALSRKKPLMGSIFRASTSVLKGITSIGGVPMSV</sequence>
<reference evidence="2" key="1">
    <citation type="submission" date="2019-01" db="EMBL/GenBank/DDBJ databases">
        <title>Draft genome sequences of three monokaryotic isolates of the white-rot basidiomycete fungus Dichomitus squalens.</title>
        <authorList>
            <consortium name="DOE Joint Genome Institute"/>
            <person name="Lopez S.C."/>
            <person name="Andreopoulos B."/>
            <person name="Pangilinan J."/>
            <person name="Lipzen A."/>
            <person name="Riley R."/>
            <person name="Ahrendt S."/>
            <person name="Ng V."/>
            <person name="Barry K."/>
            <person name="Daum C."/>
            <person name="Grigoriev I.V."/>
            <person name="Hilden K.S."/>
            <person name="Makela M.R."/>
            <person name="de Vries R.P."/>
        </authorList>
    </citation>
    <scope>NUCLEOTIDE SEQUENCE [LARGE SCALE GENOMIC DNA]</scope>
    <source>
        <strain evidence="2">OM18370.1</strain>
    </source>
</reference>
<feature type="compositionally biased region" description="Polar residues" evidence="1">
    <location>
        <begin position="335"/>
        <end position="351"/>
    </location>
</feature>
<name>A0A4Q9MFY0_9APHY</name>
<organism evidence="2">
    <name type="scientific">Dichomitus squalens</name>
    <dbReference type="NCBI Taxonomy" id="114155"/>
    <lineage>
        <taxon>Eukaryota</taxon>
        <taxon>Fungi</taxon>
        <taxon>Dikarya</taxon>
        <taxon>Basidiomycota</taxon>
        <taxon>Agaricomycotina</taxon>
        <taxon>Agaricomycetes</taxon>
        <taxon>Polyporales</taxon>
        <taxon>Polyporaceae</taxon>
        <taxon>Dichomitus</taxon>
    </lineage>
</organism>
<evidence type="ECO:0000256" key="1">
    <source>
        <dbReference type="SAM" id="MobiDB-lite"/>
    </source>
</evidence>
<protein>
    <submittedName>
        <fullName evidence="2">Uncharacterized protein</fullName>
    </submittedName>
</protein>
<dbReference type="EMBL" id="ML143447">
    <property type="protein sequence ID" value="TBU26330.1"/>
    <property type="molecule type" value="Genomic_DNA"/>
</dbReference>
<feature type="region of interest" description="Disordered" evidence="1">
    <location>
        <begin position="114"/>
        <end position="139"/>
    </location>
</feature>
<proteinExistence type="predicted"/>
<dbReference type="Proteomes" id="UP000292957">
    <property type="component" value="Unassembled WGS sequence"/>
</dbReference>
<dbReference type="AlphaFoldDB" id="A0A4Q9MFY0"/>
<dbReference type="OrthoDB" id="3269282at2759"/>
<gene>
    <name evidence="2" type="ORF">BD311DRAFT_450417</name>
</gene>
<feature type="region of interest" description="Disordered" evidence="1">
    <location>
        <begin position="375"/>
        <end position="403"/>
    </location>
</feature>
<feature type="compositionally biased region" description="Low complexity" evidence="1">
    <location>
        <begin position="375"/>
        <end position="389"/>
    </location>
</feature>
<evidence type="ECO:0000313" key="2">
    <source>
        <dbReference type="EMBL" id="TBU26330.1"/>
    </source>
</evidence>
<feature type="region of interest" description="Disordered" evidence="1">
    <location>
        <begin position="271"/>
        <end position="301"/>
    </location>
</feature>